<keyword evidence="1" id="KW-0732">Signal</keyword>
<organism evidence="3 4">
    <name type="scientific">Malaciobacter halophilus</name>
    <dbReference type="NCBI Taxonomy" id="197482"/>
    <lineage>
        <taxon>Bacteria</taxon>
        <taxon>Pseudomonadati</taxon>
        <taxon>Campylobacterota</taxon>
        <taxon>Epsilonproteobacteria</taxon>
        <taxon>Campylobacterales</taxon>
        <taxon>Arcobacteraceae</taxon>
        <taxon>Malaciobacter</taxon>
    </lineage>
</organism>
<evidence type="ECO:0000259" key="2">
    <source>
        <dbReference type="Pfam" id="PF11741"/>
    </source>
</evidence>
<reference evidence="3 4" key="1">
    <citation type="submission" date="2017-09" db="EMBL/GenBank/DDBJ databases">
        <title>Genomics of the genus Arcobacter.</title>
        <authorList>
            <person name="Perez-Cataluna A."/>
            <person name="Figueras M.J."/>
            <person name="Salas-Masso N."/>
        </authorList>
    </citation>
    <scope>NUCLEOTIDE SEQUENCE [LARGE SCALE GENOMIC DNA]</scope>
    <source>
        <strain evidence="3 4">DSM 18005</strain>
    </source>
</reference>
<keyword evidence="4" id="KW-1185">Reference proteome</keyword>
<dbReference type="EMBL" id="NXIF01000016">
    <property type="protein sequence ID" value="PKI81408.1"/>
    <property type="molecule type" value="Genomic_DNA"/>
</dbReference>
<dbReference type="AlphaFoldDB" id="A0A2N1J4B9"/>
<evidence type="ECO:0000313" key="3">
    <source>
        <dbReference type="EMBL" id="PKI81408.1"/>
    </source>
</evidence>
<feature type="domain" description="AMIN" evidence="2">
    <location>
        <begin position="149"/>
        <end position="225"/>
    </location>
</feature>
<dbReference type="KEGG" id="ahs:AHALO_2576"/>
<evidence type="ECO:0000256" key="1">
    <source>
        <dbReference type="SAM" id="SignalP"/>
    </source>
</evidence>
<protein>
    <recommendedName>
        <fullName evidence="2">AMIN domain-containing protein</fullName>
    </recommendedName>
</protein>
<evidence type="ECO:0000313" key="4">
    <source>
        <dbReference type="Proteomes" id="UP000233248"/>
    </source>
</evidence>
<accession>A0A2N1J4B9</accession>
<comment type="caution">
    <text evidence="3">The sequence shown here is derived from an EMBL/GenBank/DDBJ whole genome shotgun (WGS) entry which is preliminary data.</text>
</comment>
<gene>
    <name evidence="3" type="ORF">CP960_04335</name>
</gene>
<dbReference type="RefSeq" id="WP_101184092.1">
    <property type="nucleotide sequence ID" value="NZ_CP031218.1"/>
</dbReference>
<feature type="chain" id="PRO_5014987823" description="AMIN domain-containing protein" evidence="1">
    <location>
        <begin position="20"/>
        <end position="236"/>
    </location>
</feature>
<dbReference type="InterPro" id="IPR021731">
    <property type="entry name" value="AMIN_dom"/>
</dbReference>
<dbReference type="OrthoDB" id="5348882at2"/>
<sequence length="236" mass="27917">MKKISLFITLLILSSSLSARENPFEATQAYNEEVARLMEIEDSYPDEFENQEKVYIEEIQEKMKANSINKDTKSMTKNELKKDSSKLTEDKVKKLITQAQKKTVDETKKIVQELKKQEKEEIIYVKPRTDVAFEKEILPFLKLEYTNEKLQLHSKHNVFKKFTLPNQNKIILDFYAKENFYTKREDLNSTNFTKITVGNHKKDKFFRAVIELTDTPENYEVTYTDGQVTIFRLEQM</sequence>
<proteinExistence type="predicted"/>
<dbReference type="Pfam" id="PF11741">
    <property type="entry name" value="AMIN"/>
    <property type="match status" value="1"/>
</dbReference>
<name>A0A2N1J4B9_9BACT</name>
<feature type="signal peptide" evidence="1">
    <location>
        <begin position="1"/>
        <end position="19"/>
    </location>
</feature>
<dbReference type="Proteomes" id="UP000233248">
    <property type="component" value="Unassembled WGS sequence"/>
</dbReference>